<organism evidence="13 14">
    <name type="scientific">Rhipicephalus microplus</name>
    <name type="common">Cattle tick</name>
    <name type="synonym">Boophilus microplus</name>
    <dbReference type="NCBI Taxonomy" id="6941"/>
    <lineage>
        <taxon>Eukaryota</taxon>
        <taxon>Metazoa</taxon>
        <taxon>Ecdysozoa</taxon>
        <taxon>Arthropoda</taxon>
        <taxon>Chelicerata</taxon>
        <taxon>Arachnida</taxon>
        <taxon>Acari</taxon>
        <taxon>Parasitiformes</taxon>
        <taxon>Ixodida</taxon>
        <taxon>Ixodoidea</taxon>
        <taxon>Ixodidae</taxon>
        <taxon>Rhipicephalinae</taxon>
        <taxon>Rhipicephalus</taxon>
        <taxon>Boophilus</taxon>
    </lineage>
</organism>
<evidence type="ECO:0000256" key="9">
    <source>
        <dbReference type="RuleBase" id="RU003456"/>
    </source>
</evidence>
<dbReference type="InterPro" id="IPR020396">
    <property type="entry name" value="NADH_UbQ_OxRdtase_CS"/>
</dbReference>
<accession>A0A9J6EF32</accession>
<comment type="catalytic activity">
    <reaction evidence="8">
        <text>a ubiquinone + NADH + 5 H(+)(in) = a ubiquinol + NAD(+) + 4 H(+)(out)</text>
        <dbReference type="Rhea" id="RHEA:29091"/>
        <dbReference type="Rhea" id="RHEA-COMP:9565"/>
        <dbReference type="Rhea" id="RHEA-COMP:9566"/>
        <dbReference type="ChEBI" id="CHEBI:15378"/>
        <dbReference type="ChEBI" id="CHEBI:16389"/>
        <dbReference type="ChEBI" id="CHEBI:17976"/>
        <dbReference type="ChEBI" id="CHEBI:57540"/>
        <dbReference type="ChEBI" id="CHEBI:57945"/>
        <dbReference type="EC" id="7.1.1.2"/>
    </reaction>
</comment>
<reference evidence="13" key="2">
    <citation type="submission" date="2021-09" db="EMBL/GenBank/DDBJ databases">
        <authorList>
            <person name="Jia N."/>
            <person name="Wang J."/>
            <person name="Shi W."/>
            <person name="Du L."/>
            <person name="Sun Y."/>
            <person name="Zhan W."/>
            <person name="Jiang J."/>
            <person name="Wang Q."/>
            <person name="Zhang B."/>
            <person name="Ji P."/>
            <person name="Sakyi L.B."/>
            <person name="Cui X."/>
            <person name="Yuan T."/>
            <person name="Jiang B."/>
            <person name="Yang W."/>
            <person name="Lam T.T.-Y."/>
            <person name="Chang Q."/>
            <person name="Ding S."/>
            <person name="Wang X."/>
            <person name="Zhu J."/>
            <person name="Ruan X."/>
            <person name="Zhao L."/>
            <person name="Wei J."/>
            <person name="Que T."/>
            <person name="Du C."/>
            <person name="Cheng J."/>
            <person name="Dai P."/>
            <person name="Han X."/>
            <person name="Huang E."/>
            <person name="Gao Y."/>
            <person name="Liu J."/>
            <person name="Shao H."/>
            <person name="Ye R."/>
            <person name="Li L."/>
            <person name="Wei W."/>
            <person name="Wang X."/>
            <person name="Wang C."/>
            <person name="Huo Q."/>
            <person name="Li W."/>
            <person name="Guo W."/>
            <person name="Chen H."/>
            <person name="Chen S."/>
            <person name="Zhou L."/>
            <person name="Zhou L."/>
            <person name="Ni X."/>
            <person name="Tian J."/>
            <person name="Zhou Y."/>
            <person name="Sheng Y."/>
            <person name="Liu T."/>
            <person name="Pan Y."/>
            <person name="Xia L."/>
            <person name="Li J."/>
            <person name="Zhao F."/>
            <person name="Cao W."/>
        </authorList>
    </citation>
    <scope>NUCLEOTIDE SEQUENCE</scope>
    <source>
        <strain evidence="13">Rmic-2018</strain>
        <tissue evidence="13">Larvae</tissue>
    </source>
</reference>
<name>A0A9J6EF32_RHIMP</name>
<evidence type="ECO:0000256" key="1">
    <source>
        <dbReference type="ARBA" id="ARBA00004173"/>
    </source>
</evidence>
<dbReference type="InterPro" id="IPR037232">
    <property type="entry name" value="NADH_quin_OxRdtase_su_C/D-like"/>
</dbReference>
<dbReference type="FunFam" id="3.30.460.80:FF:000002">
    <property type="entry name" value="NADH dehydrogenase iron-sulfur protein 3, mitochondrial"/>
    <property type="match status" value="1"/>
</dbReference>
<gene>
    <name evidence="13" type="ORF">HPB51_026077</name>
</gene>
<feature type="domain" description="NADH:ubiquinone oxidoreductase 30kDa subunit" evidence="12">
    <location>
        <begin position="85"/>
        <end position="197"/>
    </location>
</feature>
<comment type="subcellular location">
    <subcellularLocation>
        <location evidence="1">Mitochondrion</location>
    </subcellularLocation>
</comment>
<reference evidence="13" key="1">
    <citation type="journal article" date="2020" name="Cell">
        <title>Large-Scale Comparative Analyses of Tick Genomes Elucidate Their Genetic Diversity and Vector Capacities.</title>
        <authorList>
            <consortium name="Tick Genome and Microbiome Consortium (TIGMIC)"/>
            <person name="Jia N."/>
            <person name="Wang J."/>
            <person name="Shi W."/>
            <person name="Du L."/>
            <person name="Sun Y."/>
            <person name="Zhan W."/>
            <person name="Jiang J.F."/>
            <person name="Wang Q."/>
            <person name="Zhang B."/>
            <person name="Ji P."/>
            <person name="Bell-Sakyi L."/>
            <person name="Cui X.M."/>
            <person name="Yuan T.T."/>
            <person name="Jiang B.G."/>
            <person name="Yang W.F."/>
            <person name="Lam T.T."/>
            <person name="Chang Q.C."/>
            <person name="Ding S.J."/>
            <person name="Wang X.J."/>
            <person name="Zhu J.G."/>
            <person name="Ruan X.D."/>
            <person name="Zhao L."/>
            <person name="Wei J.T."/>
            <person name="Ye R.Z."/>
            <person name="Que T.C."/>
            <person name="Du C.H."/>
            <person name="Zhou Y.H."/>
            <person name="Cheng J.X."/>
            <person name="Dai P.F."/>
            <person name="Guo W.B."/>
            <person name="Han X.H."/>
            <person name="Huang E.J."/>
            <person name="Li L.F."/>
            <person name="Wei W."/>
            <person name="Gao Y.C."/>
            <person name="Liu J.Z."/>
            <person name="Shao H.Z."/>
            <person name="Wang X."/>
            <person name="Wang C.C."/>
            <person name="Yang T.C."/>
            <person name="Huo Q.B."/>
            <person name="Li W."/>
            <person name="Chen H.Y."/>
            <person name="Chen S.E."/>
            <person name="Zhou L.G."/>
            <person name="Ni X.B."/>
            <person name="Tian J.H."/>
            <person name="Sheng Y."/>
            <person name="Liu T."/>
            <person name="Pan Y.S."/>
            <person name="Xia L.Y."/>
            <person name="Li J."/>
            <person name="Zhao F."/>
            <person name="Cao W.C."/>
        </authorList>
    </citation>
    <scope>NUCLEOTIDE SEQUENCE</scope>
    <source>
        <strain evidence="13">Rmic-2018</strain>
    </source>
</reference>
<sequence length="703" mass="78025">MSLLFGRIRRLTNLGNIMRQTTPLTSTQARRYDSQDAATQETRPSVRKPQYVQRSKLEDFGRYVAECLPKYVQKVQITPGDELEVMIAPEGVVPVLSFLKEHHNAQYTNIVDICGVDVPTREYRFEVVYHLLSVFFNSRIRVKTYTDELTPLDSATAVFKGANWYEREVWDMFGVFFGNHPDLRRILTDYGFEGTPVPQGLPALGLRGDDDRENFCDSKEHLTLKQALVECLESYGIRNAIWNATAEDTYYQVSFPYESGKPTDCILSDLTSRGIGSKYDSTIGVFPCPIFYRATAPESDDEEQITVADANYESADEEKKEKEKESGFRSMQRKFLKSVKARLTVAQVVAGVKAQGELTFDFVAFIILAGMIAALGLMDNNVVSIIAAMLVSPLMGPIMAITFGIIVRDTALTKLGLKTELIGLFICLFFGFFFGLLNAFWGDIPPYEGTSWSPSRWPNPEMSSRGHWRSLWVGSLVALPSGGGVAMAILGGNSACLVGVAISASLLPPIINSGILWSLSLVKVFKSLTQDPIEVNVTGTTLTVPPAFIAPVGYSPYYFDKYSMHKECALLGVISFCLTVVNILCIILAGTLVLKIKEIAPAKSLQGTRRFWKHDIKVARDYNKTLGGAAASSMGKKLLEEWKKLDPKNGDPAAASRNLQDLQSMIEEAEDDDVYQTVVQQMANHPPPLVRRNRGMVLDMAAH</sequence>
<evidence type="ECO:0000256" key="2">
    <source>
        <dbReference type="ARBA" id="ARBA00007569"/>
    </source>
</evidence>
<evidence type="ECO:0000256" key="8">
    <source>
        <dbReference type="ARBA" id="ARBA00049551"/>
    </source>
</evidence>
<keyword evidence="11" id="KW-1133">Transmembrane helix</keyword>
<evidence type="ECO:0000256" key="3">
    <source>
        <dbReference type="ARBA" id="ARBA00020084"/>
    </source>
</evidence>
<protein>
    <recommendedName>
        <fullName evidence="3">NADH dehydrogenase [ubiquinone] iron-sulfur protein 3, mitochondrial</fullName>
    </recommendedName>
</protein>
<dbReference type="EMBL" id="JABSTU010000005">
    <property type="protein sequence ID" value="KAH8032624.1"/>
    <property type="molecule type" value="Genomic_DNA"/>
</dbReference>
<evidence type="ECO:0000259" key="12">
    <source>
        <dbReference type="Pfam" id="PF00329"/>
    </source>
</evidence>
<dbReference type="PROSITE" id="PS00542">
    <property type="entry name" value="COMPLEX1_30K"/>
    <property type="match status" value="1"/>
</dbReference>
<dbReference type="PANTHER" id="PTHR20992">
    <property type="entry name" value="AT15442P-RELATED"/>
    <property type="match status" value="1"/>
</dbReference>
<dbReference type="PANTHER" id="PTHR20992:SF9">
    <property type="entry name" value="AT15442P-RELATED"/>
    <property type="match status" value="1"/>
</dbReference>
<dbReference type="InterPro" id="IPR001268">
    <property type="entry name" value="NADH_UbQ_OxRdtase_30kDa_su"/>
</dbReference>
<evidence type="ECO:0000256" key="4">
    <source>
        <dbReference type="ARBA" id="ARBA00022448"/>
    </source>
</evidence>
<dbReference type="HAMAP" id="MF_01357">
    <property type="entry name" value="NDH1_NuoC"/>
    <property type="match status" value="1"/>
</dbReference>
<feature type="transmembrane region" description="Helical" evidence="11">
    <location>
        <begin position="569"/>
        <end position="594"/>
    </location>
</feature>
<keyword evidence="7" id="KW-0830">Ubiquinone</keyword>
<dbReference type="AlphaFoldDB" id="A0A9J6EF32"/>
<dbReference type="GO" id="GO:0016651">
    <property type="term" value="F:oxidoreductase activity, acting on NAD(P)H"/>
    <property type="evidence" value="ECO:0007669"/>
    <property type="project" value="InterPro"/>
</dbReference>
<keyword evidence="11" id="KW-0472">Membrane</keyword>
<keyword evidence="14" id="KW-1185">Reference proteome</keyword>
<dbReference type="GO" id="GO:0005739">
    <property type="term" value="C:mitochondrion"/>
    <property type="evidence" value="ECO:0007669"/>
    <property type="project" value="UniProtKB-SubCell"/>
</dbReference>
<dbReference type="GO" id="GO:0016020">
    <property type="term" value="C:membrane"/>
    <property type="evidence" value="ECO:0007669"/>
    <property type="project" value="UniProtKB-ARBA"/>
</dbReference>
<keyword evidence="11" id="KW-0812">Transmembrane</keyword>
<dbReference type="Proteomes" id="UP000821866">
    <property type="component" value="Chromosome 3"/>
</dbReference>
<feature type="transmembrane region" description="Helical" evidence="11">
    <location>
        <begin position="384"/>
        <end position="407"/>
    </location>
</feature>
<dbReference type="InterPro" id="IPR005240">
    <property type="entry name" value="DUF389"/>
</dbReference>
<dbReference type="Pfam" id="PF04087">
    <property type="entry name" value="DUF389"/>
    <property type="match status" value="1"/>
</dbReference>
<dbReference type="VEuPathDB" id="VectorBase:LOC119163441"/>
<comment type="caution">
    <text evidence="13">The sequence shown here is derived from an EMBL/GenBank/DDBJ whole genome shotgun (WGS) entry which is preliminary data.</text>
</comment>
<feature type="region of interest" description="Disordered" evidence="10">
    <location>
        <begin position="24"/>
        <end position="48"/>
    </location>
</feature>
<dbReference type="InterPro" id="IPR010218">
    <property type="entry name" value="NADH_DH_suC"/>
</dbReference>
<evidence type="ECO:0000313" key="13">
    <source>
        <dbReference type="EMBL" id="KAH8032624.1"/>
    </source>
</evidence>
<evidence type="ECO:0000256" key="5">
    <source>
        <dbReference type="ARBA" id="ARBA00022967"/>
    </source>
</evidence>
<proteinExistence type="inferred from homology"/>
<feature type="transmembrane region" description="Helical" evidence="11">
    <location>
        <begin position="471"/>
        <end position="490"/>
    </location>
</feature>
<keyword evidence="5 9" id="KW-1278">Translocase</keyword>
<comment type="similarity">
    <text evidence="2 9">Belongs to the complex I 30 kDa subunit family.</text>
</comment>
<evidence type="ECO:0000256" key="11">
    <source>
        <dbReference type="SAM" id="Phobius"/>
    </source>
</evidence>
<dbReference type="Pfam" id="PF00329">
    <property type="entry name" value="Complex1_30kDa"/>
    <property type="match status" value="1"/>
</dbReference>
<dbReference type="SUPFAM" id="SSF143243">
    <property type="entry name" value="Nqo5-like"/>
    <property type="match status" value="1"/>
</dbReference>
<keyword evidence="6 9" id="KW-0520">NAD</keyword>
<dbReference type="GO" id="GO:0008137">
    <property type="term" value="F:NADH dehydrogenase (ubiquinone) activity"/>
    <property type="evidence" value="ECO:0007669"/>
    <property type="project" value="UniProtKB-EC"/>
</dbReference>
<evidence type="ECO:0000256" key="10">
    <source>
        <dbReference type="SAM" id="MobiDB-lite"/>
    </source>
</evidence>
<evidence type="ECO:0000256" key="6">
    <source>
        <dbReference type="ARBA" id="ARBA00023027"/>
    </source>
</evidence>
<feature type="transmembrane region" description="Helical" evidence="11">
    <location>
        <begin position="497"/>
        <end position="519"/>
    </location>
</feature>
<keyword evidence="4 9" id="KW-0813">Transport</keyword>
<evidence type="ECO:0000256" key="7">
    <source>
        <dbReference type="ARBA" id="ARBA00023075"/>
    </source>
</evidence>
<feature type="transmembrane region" description="Helical" evidence="11">
    <location>
        <begin position="358"/>
        <end position="378"/>
    </location>
</feature>
<dbReference type="Gene3D" id="3.30.460.80">
    <property type="entry name" value="NADH:ubiquinone oxidoreductase, 30kDa subunit"/>
    <property type="match status" value="1"/>
</dbReference>
<feature type="transmembrane region" description="Helical" evidence="11">
    <location>
        <begin position="419"/>
        <end position="441"/>
    </location>
</feature>
<evidence type="ECO:0000313" key="14">
    <source>
        <dbReference type="Proteomes" id="UP000821866"/>
    </source>
</evidence>